<accession>A0ABT5HJ36</accession>
<dbReference type="PANTHER" id="PTHR37312">
    <property type="entry name" value="MEMBRANE-BOUND ACYLTRANSFERASE YKRP-RELATED"/>
    <property type="match status" value="1"/>
</dbReference>
<dbReference type="RefSeq" id="WP_272744598.1">
    <property type="nucleotide sequence ID" value="NZ_JAQQKV010000002.1"/>
</dbReference>
<dbReference type="EMBL" id="JAQQKV010000002">
    <property type="protein sequence ID" value="MDC7676252.1"/>
    <property type="molecule type" value="Genomic_DNA"/>
</dbReference>
<dbReference type="Proteomes" id="UP001218579">
    <property type="component" value="Unassembled WGS sequence"/>
</dbReference>
<feature type="domain" description="Acyltransferase 3" evidence="2">
    <location>
        <begin position="23"/>
        <end position="347"/>
    </location>
</feature>
<gene>
    <name evidence="3" type="ORF">PQU98_08930</name>
</gene>
<evidence type="ECO:0000313" key="4">
    <source>
        <dbReference type="Proteomes" id="UP001218579"/>
    </source>
</evidence>
<feature type="transmembrane region" description="Helical" evidence="1">
    <location>
        <begin position="188"/>
        <end position="206"/>
    </location>
</feature>
<keyword evidence="3" id="KW-0808">Transferase</keyword>
<evidence type="ECO:0000313" key="3">
    <source>
        <dbReference type="EMBL" id="MDC7676252.1"/>
    </source>
</evidence>
<organism evidence="3 4">
    <name type="scientific">Asticcacaulis machinosus</name>
    <dbReference type="NCBI Taxonomy" id="2984211"/>
    <lineage>
        <taxon>Bacteria</taxon>
        <taxon>Pseudomonadati</taxon>
        <taxon>Pseudomonadota</taxon>
        <taxon>Alphaproteobacteria</taxon>
        <taxon>Caulobacterales</taxon>
        <taxon>Caulobacteraceae</taxon>
        <taxon>Asticcacaulis</taxon>
    </lineage>
</organism>
<keyword evidence="4" id="KW-1185">Reference proteome</keyword>
<comment type="caution">
    <text evidence="3">The sequence shown here is derived from an EMBL/GenBank/DDBJ whole genome shotgun (WGS) entry which is preliminary data.</text>
</comment>
<proteinExistence type="predicted"/>
<dbReference type="InterPro" id="IPR052734">
    <property type="entry name" value="Nod_factor_acetyltransferase"/>
</dbReference>
<evidence type="ECO:0000259" key="2">
    <source>
        <dbReference type="Pfam" id="PF01757"/>
    </source>
</evidence>
<keyword evidence="1" id="KW-1133">Transmembrane helix</keyword>
<feature type="transmembrane region" description="Helical" evidence="1">
    <location>
        <begin position="137"/>
        <end position="156"/>
    </location>
</feature>
<dbReference type="InterPro" id="IPR002656">
    <property type="entry name" value="Acyl_transf_3_dom"/>
</dbReference>
<dbReference type="GO" id="GO:0016746">
    <property type="term" value="F:acyltransferase activity"/>
    <property type="evidence" value="ECO:0007669"/>
    <property type="project" value="UniProtKB-KW"/>
</dbReference>
<feature type="transmembrane region" description="Helical" evidence="1">
    <location>
        <begin position="307"/>
        <end position="328"/>
    </location>
</feature>
<feature type="transmembrane region" description="Helical" evidence="1">
    <location>
        <begin position="163"/>
        <end position="182"/>
    </location>
</feature>
<protein>
    <submittedName>
        <fullName evidence="3">Acyltransferase</fullName>
    </submittedName>
</protein>
<feature type="transmembrane region" description="Helical" evidence="1">
    <location>
        <begin position="218"/>
        <end position="234"/>
    </location>
</feature>
<keyword evidence="3" id="KW-0012">Acyltransferase</keyword>
<keyword evidence="1" id="KW-0472">Membrane</keyword>
<keyword evidence="1" id="KW-0812">Transmembrane</keyword>
<feature type="transmembrane region" description="Helical" evidence="1">
    <location>
        <begin position="24"/>
        <end position="45"/>
    </location>
</feature>
<feature type="transmembrane region" description="Helical" evidence="1">
    <location>
        <begin position="65"/>
        <end position="84"/>
    </location>
</feature>
<evidence type="ECO:0000256" key="1">
    <source>
        <dbReference type="SAM" id="Phobius"/>
    </source>
</evidence>
<feature type="transmembrane region" description="Helical" evidence="1">
    <location>
        <begin position="96"/>
        <end position="117"/>
    </location>
</feature>
<reference evidence="3 4" key="1">
    <citation type="submission" date="2023-01" db="EMBL/GenBank/DDBJ databases">
        <title>Novel species of the genus Asticcacaulis isolated from rivers.</title>
        <authorList>
            <person name="Lu H."/>
        </authorList>
    </citation>
    <scope>NUCLEOTIDE SEQUENCE [LARGE SCALE GENOMIC DNA]</scope>
    <source>
        <strain evidence="3 4">LKC15W</strain>
    </source>
</reference>
<name>A0ABT5HJ36_9CAUL</name>
<feature type="transmembrane region" description="Helical" evidence="1">
    <location>
        <begin position="268"/>
        <end position="295"/>
    </location>
</feature>
<dbReference type="Pfam" id="PF01757">
    <property type="entry name" value="Acyl_transf_3"/>
    <property type="match status" value="1"/>
</dbReference>
<sequence>MNTSVISETIRPPKAAAPVSVNDVARGISILLVLLVHCIVIFNYPGNGRTADVSSTEVGRVLSTFIMPAFYFISGLTAISLASRSLRKILTSCGRFILLALVTQVLAAPLLLVTHSGANGLDFAAQFIRPLLTGKDFILIVTWYLVSLAGVQFLAWLYLRGSIWIKLGVIAIVTAAFMITSLTGKTYFMFHTWAIGGLFFLAGREFGRRFTMEGPKPYALMASLACIVLLVLVYDLNKGCTFSPTQVCAVPNGYPHFYVDVVYGQFGFIPYFLLSATIGIAALMAVSMVLSRTFLSLPLTRIGKNTLVLLLMNGVFMALAPTLLARIIPTLPGIWIISVALVAGQVVLYPFMSRPINSLLHMCSNWADYIARRIVDHLPKLILTIVSKQPIRAE</sequence>
<dbReference type="PANTHER" id="PTHR37312:SF1">
    <property type="entry name" value="MEMBRANE-BOUND ACYLTRANSFERASE YKRP-RELATED"/>
    <property type="match status" value="1"/>
</dbReference>
<feature type="transmembrane region" description="Helical" evidence="1">
    <location>
        <begin position="334"/>
        <end position="352"/>
    </location>
</feature>